<name>A0A182YLL3_ANOST</name>
<sequence length="59" mass="6560">MEASWKRDEAVVMGRKPDLVDTSRAWASLAKTITDGRKNMRSFTLIGEASPARVGISFF</sequence>
<reference evidence="2" key="1">
    <citation type="journal article" date="2014" name="Genome Biol.">
        <title>Genome analysis of a major urban malaria vector mosquito, Anopheles stephensi.</title>
        <authorList>
            <person name="Jiang X."/>
            <person name="Peery A."/>
            <person name="Hall A.B."/>
            <person name="Sharma A."/>
            <person name="Chen X.G."/>
            <person name="Waterhouse R.M."/>
            <person name="Komissarov A."/>
            <person name="Riehle M.M."/>
            <person name="Shouche Y."/>
            <person name="Sharakhova M.V."/>
            <person name="Lawson D."/>
            <person name="Pakpour N."/>
            <person name="Arensburger P."/>
            <person name="Davidson V.L."/>
            <person name="Eiglmeier K."/>
            <person name="Emrich S."/>
            <person name="George P."/>
            <person name="Kennedy R.C."/>
            <person name="Mane S.P."/>
            <person name="Maslen G."/>
            <person name="Oringanje C."/>
            <person name="Qi Y."/>
            <person name="Settlage R."/>
            <person name="Tojo M."/>
            <person name="Tubio J.M."/>
            <person name="Unger M.F."/>
            <person name="Wang B."/>
            <person name="Vernick K.D."/>
            <person name="Ribeiro J.M."/>
            <person name="James A.A."/>
            <person name="Michel K."/>
            <person name="Riehle M.A."/>
            <person name="Luckhart S."/>
            <person name="Sharakhov I.V."/>
            <person name="Tu Z."/>
        </authorList>
    </citation>
    <scope>NUCLEOTIDE SEQUENCE [LARGE SCALE GENOMIC DNA]</scope>
    <source>
        <strain evidence="2">Indian</strain>
    </source>
</reference>
<organism evidence="1 2">
    <name type="scientific">Anopheles stephensi</name>
    <name type="common">Indo-Pakistan malaria mosquito</name>
    <dbReference type="NCBI Taxonomy" id="30069"/>
    <lineage>
        <taxon>Eukaryota</taxon>
        <taxon>Metazoa</taxon>
        <taxon>Ecdysozoa</taxon>
        <taxon>Arthropoda</taxon>
        <taxon>Hexapoda</taxon>
        <taxon>Insecta</taxon>
        <taxon>Pterygota</taxon>
        <taxon>Neoptera</taxon>
        <taxon>Endopterygota</taxon>
        <taxon>Diptera</taxon>
        <taxon>Nematocera</taxon>
        <taxon>Culicoidea</taxon>
        <taxon>Culicidae</taxon>
        <taxon>Anophelinae</taxon>
        <taxon>Anopheles</taxon>
    </lineage>
</organism>
<dbReference type="EnsemblMetazoa" id="ASTEI09349-RA">
    <property type="protein sequence ID" value="ASTEI09349-PA"/>
    <property type="gene ID" value="ASTEI09349"/>
</dbReference>
<keyword evidence="2" id="KW-1185">Reference proteome</keyword>
<protein>
    <submittedName>
        <fullName evidence="1">Uncharacterized protein</fullName>
    </submittedName>
</protein>
<proteinExistence type="predicted"/>
<dbReference type="VEuPathDB" id="VectorBase:ASTEI09349"/>
<dbReference type="Proteomes" id="UP000076408">
    <property type="component" value="Unassembled WGS sequence"/>
</dbReference>
<accession>A0A182YLL3</accession>
<reference evidence="1" key="2">
    <citation type="submission" date="2020-05" db="UniProtKB">
        <authorList>
            <consortium name="EnsemblMetazoa"/>
        </authorList>
    </citation>
    <scope>IDENTIFICATION</scope>
    <source>
        <strain evidence="1">Indian</strain>
    </source>
</reference>
<dbReference type="AlphaFoldDB" id="A0A182YLL3"/>
<evidence type="ECO:0000313" key="2">
    <source>
        <dbReference type="Proteomes" id="UP000076408"/>
    </source>
</evidence>
<evidence type="ECO:0000313" key="1">
    <source>
        <dbReference type="EnsemblMetazoa" id="ASTEI09349-PA"/>
    </source>
</evidence>